<name>A0A0M3K9X4_ANISI</name>
<dbReference type="WBParaSite" id="ASIM_0001776901-mRNA-1">
    <property type="protein sequence ID" value="ASIM_0001776901-mRNA-1"/>
    <property type="gene ID" value="ASIM_0001776901"/>
</dbReference>
<evidence type="ECO:0000313" key="2">
    <source>
        <dbReference type="EMBL" id="VDK59684.1"/>
    </source>
</evidence>
<proteinExistence type="predicted"/>
<protein>
    <submittedName>
        <fullName evidence="4">VP2</fullName>
    </submittedName>
</protein>
<feature type="coiled-coil region" evidence="1">
    <location>
        <begin position="69"/>
        <end position="96"/>
    </location>
</feature>
<organism evidence="4">
    <name type="scientific">Anisakis simplex</name>
    <name type="common">Herring worm</name>
    <dbReference type="NCBI Taxonomy" id="6269"/>
    <lineage>
        <taxon>Eukaryota</taxon>
        <taxon>Metazoa</taxon>
        <taxon>Ecdysozoa</taxon>
        <taxon>Nematoda</taxon>
        <taxon>Chromadorea</taxon>
        <taxon>Rhabditida</taxon>
        <taxon>Spirurina</taxon>
        <taxon>Ascaridomorpha</taxon>
        <taxon>Ascaridoidea</taxon>
        <taxon>Anisakidae</taxon>
        <taxon>Anisakis</taxon>
        <taxon>Anisakis simplex complex</taxon>
    </lineage>
</organism>
<evidence type="ECO:0000313" key="4">
    <source>
        <dbReference type="WBParaSite" id="ASIM_0001776901-mRNA-1"/>
    </source>
</evidence>
<dbReference type="AlphaFoldDB" id="A0A0M3K9X4"/>
<dbReference type="EMBL" id="UYRR01033820">
    <property type="protein sequence ID" value="VDK59684.1"/>
    <property type="molecule type" value="Genomic_DNA"/>
</dbReference>
<reference evidence="4" key="1">
    <citation type="submission" date="2017-02" db="UniProtKB">
        <authorList>
            <consortium name="WormBaseParasite"/>
        </authorList>
    </citation>
    <scope>IDENTIFICATION</scope>
</reference>
<gene>
    <name evidence="2" type="ORF">ASIM_LOCUS17173</name>
</gene>
<evidence type="ECO:0000313" key="3">
    <source>
        <dbReference type="Proteomes" id="UP000267096"/>
    </source>
</evidence>
<keyword evidence="1" id="KW-0175">Coiled coil</keyword>
<dbReference type="Proteomes" id="UP000267096">
    <property type="component" value="Unassembled WGS sequence"/>
</dbReference>
<keyword evidence="3" id="KW-1185">Reference proteome</keyword>
<evidence type="ECO:0000256" key="1">
    <source>
        <dbReference type="SAM" id="Coils"/>
    </source>
</evidence>
<accession>A0A0M3K9X4</accession>
<sequence>MANFVRPSVNALAMSSNQQNGQLNNAVRPFCNQNPAPFCNSGWNSLWSGYMNNMMRQMHDINDSHRAFMSQAMNQMQTAAANRNDLERLLMEMNARTQQAIAAINNINFNLSNPNAFNQLIHNIANSNPTPLGNQRFSNNISYSFRNWSNAPCCNDPCCNQNCVNCSDCVDCPNCKGPSTGSFSFSQVGFRGENPQVR</sequence>
<reference evidence="2 3" key="2">
    <citation type="submission" date="2018-11" db="EMBL/GenBank/DDBJ databases">
        <authorList>
            <consortium name="Pathogen Informatics"/>
        </authorList>
    </citation>
    <scope>NUCLEOTIDE SEQUENCE [LARGE SCALE GENOMIC DNA]</scope>
</reference>